<dbReference type="Proteomes" id="UP000267464">
    <property type="component" value="Unassembled WGS sequence"/>
</dbReference>
<dbReference type="SUPFAM" id="SSF49299">
    <property type="entry name" value="PKD domain"/>
    <property type="match status" value="2"/>
</dbReference>
<dbReference type="EMBL" id="QUSW01000006">
    <property type="protein sequence ID" value="RQP22639.1"/>
    <property type="molecule type" value="Genomic_DNA"/>
</dbReference>
<dbReference type="CDD" id="cd00146">
    <property type="entry name" value="PKD"/>
    <property type="match status" value="2"/>
</dbReference>
<dbReference type="RefSeq" id="WP_124542203.1">
    <property type="nucleotide sequence ID" value="NZ_QUSW01000006.1"/>
</dbReference>
<dbReference type="InterPro" id="IPR022409">
    <property type="entry name" value="PKD/Chitinase_dom"/>
</dbReference>
<sequence>MNKVKLRPRLHAVLIGLAAVLSFAFDGAVAQSKDAGNATDVVNPHSPRYGHPYRHGAVPTREAHENMKLWAAQNHPVHPSAAAGKQHGATALAAAATGPQTISYNGGVDGVGVTSGSPKVYLVFWGTQWGTAGTNANGYTTFTGDPKGAAPYMQAWIKGLGTNGELWSGTMTQYCDGPLVATGATTCPAGAPHVGYPSNALAGVWYDNSAAAPSAANGHQIAAEAVKAAAHFGNTTAASNRYVQYIIMSPTGTKPDGFNTPNGGFCAWHDYNGDTTLTGGAASSPYGDVAFTNMPYVTDAGTSCGQSSVSSVLDGFSIVGGHEYAETITDQNPAGGWINRTGSSYNGQENADECAWISSGQGATALVTFSTGSFAMQSSWSNDTNRCDLTHAIVTGSGGTPTANFTFTTSGLTANFTDTSTDAGGTIGSHSWNFGDGSTSTATNPSHTYAAAGTYTVTETVTDSGNGSTSTKSASVTVSATGGTPVANFTFSASGLTVNFTDTSTDTGGTIGSHSWNFGDGATSTAANPSHTYAAAGTYSVSETVTDSVNGSSNTKTVSLTVSGSTSQQLLGNTGFESGAATPWTLTSGVLCSNSGCSGETAHAGTWFAWMDGYGRSHTDSATQTVSIPAGKTTATLAFYLHIDTRESGSTVYDTLKVQVLNSSGTVLATLATYSNANAASGYALKSLNMNAYIGQTVQVRFLGVEDSSLATSFVIDDVTLTVQ</sequence>
<reference evidence="3 4" key="1">
    <citation type="submission" date="2018-08" db="EMBL/GenBank/DDBJ databases">
        <authorList>
            <person name="Khan S.A."/>
            <person name="Jeon C.O."/>
            <person name="Chun B.H."/>
            <person name="Jeong S.E."/>
        </authorList>
    </citation>
    <scope>NUCLEOTIDE SEQUENCE [LARGE SCALE GENOMIC DNA]</scope>
    <source>
        <strain evidence="3 4">S-16</strain>
    </source>
</reference>
<feature type="chain" id="PRO_5018160093" evidence="1">
    <location>
        <begin position="25"/>
        <end position="724"/>
    </location>
</feature>
<dbReference type="Gene3D" id="2.60.40.10">
    <property type="entry name" value="Immunoglobulins"/>
    <property type="match status" value="2"/>
</dbReference>
<evidence type="ECO:0000313" key="3">
    <source>
        <dbReference type="EMBL" id="RQP22639.1"/>
    </source>
</evidence>
<dbReference type="Pfam" id="PF18911">
    <property type="entry name" value="PKD_4"/>
    <property type="match status" value="2"/>
</dbReference>
<accession>A0A3N7JN34</accession>
<feature type="domain" description="PKD" evidence="2">
    <location>
        <begin position="400"/>
        <end position="483"/>
    </location>
</feature>
<dbReference type="SUPFAM" id="SSF49899">
    <property type="entry name" value="Concanavalin A-like lectins/glucanases"/>
    <property type="match status" value="1"/>
</dbReference>
<evidence type="ECO:0000256" key="1">
    <source>
        <dbReference type="SAM" id="SignalP"/>
    </source>
</evidence>
<comment type="caution">
    <text evidence="3">The sequence shown here is derived from an EMBL/GenBank/DDBJ whole genome shotgun (WGS) entry which is preliminary data.</text>
</comment>
<dbReference type="InterPro" id="IPR035986">
    <property type="entry name" value="PKD_dom_sf"/>
</dbReference>
<protein>
    <submittedName>
        <fullName evidence="3">PKD domain-containing protein</fullName>
    </submittedName>
</protein>
<reference evidence="3 4" key="2">
    <citation type="submission" date="2018-12" db="EMBL/GenBank/DDBJ databases">
        <title>Rhizobacter gummiphilus sp. nov., a rubber-degrading bacterium isolated from the soil of a botanical garden in Japan.</title>
        <authorList>
            <person name="Shunsuke S.S."/>
        </authorList>
    </citation>
    <scope>NUCLEOTIDE SEQUENCE [LARGE SCALE GENOMIC DNA]</scope>
    <source>
        <strain evidence="3 4">S-16</strain>
    </source>
</reference>
<evidence type="ECO:0000259" key="2">
    <source>
        <dbReference type="PROSITE" id="PS50093"/>
    </source>
</evidence>
<keyword evidence="1" id="KW-0732">Signal</keyword>
<dbReference type="OrthoDB" id="345880at2"/>
<dbReference type="AlphaFoldDB" id="A0A3N7JN34"/>
<proteinExistence type="predicted"/>
<dbReference type="InterPro" id="IPR000601">
    <property type="entry name" value="PKD_dom"/>
</dbReference>
<evidence type="ECO:0000313" key="4">
    <source>
        <dbReference type="Proteomes" id="UP000267464"/>
    </source>
</evidence>
<dbReference type="SMART" id="SM00089">
    <property type="entry name" value="PKD"/>
    <property type="match status" value="2"/>
</dbReference>
<name>A0A3N7JN34_9BURK</name>
<keyword evidence="4" id="KW-1185">Reference proteome</keyword>
<gene>
    <name evidence="3" type="ORF">DZC73_20235</name>
</gene>
<dbReference type="Gene3D" id="2.60.120.260">
    <property type="entry name" value="Galactose-binding domain-like"/>
    <property type="match status" value="1"/>
</dbReference>
<feature type="domain" description="PKD" evidence="2">
    <location>
        <begin position="481"/>
        <end position="567"/>
    </location>
</feature>
<dbReference type="InterPro" id="IPR013783">
    <property type="entry name" value="Ig-like_fold"/>
</dbReference>
<feature type="signal peptide" evidence="1">
    <location>
        <begin position="1"/>
        <end position="24"/>
    </location>
</feature>
<dbReference type="InterPro" id="IPR013320">
    <property type="entry name" value="ConA-like_dom_sf"/>
</dbReference>
<dbReference type="PROSITE" id="PS50093">
    <property type="entry name" value="PKD"/>
    <property type="match status" value="2"/>
</dbReference>
<organism evidence="3 4">
    <name type="scientific">Piscinibacter terrae</name>
    <dbReference type="NCBI Taxonomy" id="2496871"/>
    <lineage>
        <taxon>Bacteria</taxon>
        <taxon>Pseudomonadati</taxon>
        <taxon>Pseudomonadota</taxon>
        <taxon>Betaproteobacteria</taxon>
        <taxon>Burkholderiales</taxon>
        <taxon>Sphaerotilaceae</taxon>
        <taxon>Piscinibacter</taxon>
    </lineage>
</organism>